<dbReference type="InterPro" id="IPR039252">
    <property type="entry name" value="RALFL27"/>
</dbReference>
<proteinExistence type="predicted"/>
<comment type="caution">
    <text evidence="2">The sequence shown here is derived from an EMBL/GenBank/DDBJ whole genome shotgun (WGS) entry which is preliminary data.</text>
</comment>
<evidence type="ECO:0000313" key="2">
    <source>
        <dbReference type="EMBL" id="PIN11081.1"/>
    </source>
</evidence>
<dbReference type="EMBL" id="NKXS01003038">
    <property type="protein sequence ID" value="PIN11081.1"/>
    <property type="molecule type" value="Genomic_DNA"/>
</dbReference>
<dbReference type="OrthoDB" id="1303939at2759"/>
<dbReference type="AlphaFoldDB" id="A0A2G9H0N4"/>
<dbReference type="PANTHER" id="PTHR39112:SF1">
    <property type="entry name" value="PROTEIN RALF-LIKE 27"/>
    <property type="match status" value="1"/>
</dbReference>
<name>A0A2G9H0N4_9LAMI</name>
<feature type="chain" id="PRO_5013708421" description="Rapid ALkalinization Factor" evidence="1">
    <location>
        <begin position="31"/>
        <end position="112"/>
    </location>
</feature>
<gene>
    <name evidence="2" type="ORF">CDL12_16325</name>
</gene>
<evidence type="ECO:0000313" key="3">
    <source>
        <dbReference type="Proteomes" id="UP000231279"/>
    </source>
</evidence>
<dbReference type="PANTHER" id="PTHR39112">
    <property type="entry name" value="PROTEIN RALF-LIKE 27-RELATED"/>
    <property type="match status" value="1"/>
</dbReference>
<organism evidence="2 3">
    <name type="scientific">Handroanthus impetiginosus</name>
    <dbReference type="NCBI Taxonomy" id="429701"/>
    <lineage>
        <taxon>Eukaryota</taxon>
        <taxon>Viridiplantae</taxon>
        <taxon>Streptophyta</taxon>
        <taxon>Embryophyta</taxon>
        <taxon>Tracheophyta</taxon>
        <taxon>Spermatophyta</taxon>
        <taxon>Magnoliopsida</taxon>
        <taxon>eudicotyledons</taxon>
        <taxon>Gunneridae</taxon>
        <taxon>Pentapetalae</taxon>
        <taxon>asterids</taxon>
        <taxon>lamiids</taxon>
        <taxon>Lamiales</taxon>
        <taxon>Bignoniaceae</taxon>
        <taxon>Crescentiina</taxon>
        <taxon>Tabebuia alliance</taxon>
        <taxon>Handroanthus</taxon>
    </lineage>
</organism>
<accession>A0A2G9H0N4</accession>
<reference evidence="3" key="1">
    <citation type="journal article" date="2018" name="Gigascience">
        <title>Genome assembly of the Pink Ipe (Handroanthus impetiginosus, Bignoniaceae), a highly valued, ecologically keystone Neotropical timber forest tree.</title>
        <authorList>
            <person name="Silva-Junior O.B."/>
            <person name="Grattapaglia D."/>
            <person name="Novaes E."/>
            <person name="Collevatti R.G."/>
        </authorList>
    </citation>
    <scope>NUCLEOTIDE SEQUENCE [LARGE SCALE GENOMIC DNA]</scope>
    <source>
        <strain evidence="3">cv. UFG-1</strain>
    </source>
</reference>
<keyword evidence="3" id="KW-1185">Reference proteome</keyword>
<feature type="signal peptide" evidence="1">
    <location>
        <begin position="1"/>
        <end position="30"/>
    </location>
</feature>
<keyword evidence="1" id="KW-0732">Signal</keyword>
<dbReference type="Proteomes" id="UP000231279">
    <property type="component" value="Unassembled WGS sequence"/>
</dbReference>
<evidence type="ECO:0008006" key="4">
    <source>
        <dbReference type="Google" id="ProtNLM"/>
    </source>
</evidence>
<sequence>MKKINTNEHSFLQLGVALALVLVLLTAATAAHAPVEAGSNATRIADWYLPDDEEFMVESERRILATGKNMVAYRVLDPKKSRCDRNVQSSCIGPAAKYYKDRKCDYRNLCRT</sequence>
<protein>
    <recommendedName>
        <fullName evidence="4">Rapid ALkalinization Factor</fullName>
    </recommendedName>
</protein>
<evidence type="ECO:0000256" key="1">
    <source>
        <dbReference type="SAM" id="SignalP"/>
    </source>
</evidence>